<protein>
    <submittedName>
        <fullName evidence="1">Uncharacterized protein</fullName>
    </submittedName>
</protein>
<reference evidence="1 2" key="1">
    <citation type="submission" date="2021-06" db="EMBL/GenBank/DDBJ databases">
        <authorList>
            <person name="Palmer J.M."/>
        </authorList>
    </citation>
    <scope>NUCLEOTIDE SEQUENCE [LARGE SCALE GENOMIC DNA]</scope>
    <source>
        <strain evidence="1 2">AS_MEX2019</strain>
        <tissue evidence="1">Muscle</tissue>
    </source>
</reference>
<dbReference type="EMBL" id="JAHRIP010038401">
    <property type="protein sequence ID" value="MEQ2295285.1"/>
    <property type="molecule type" value="Genomic_DNA"/>
</dbReference>
<gene>
    <name evidence="1" type="ORF">AMECASPLE_012437</name>
</gene>
<accession>A0ABV0YN75</accession>
<evidence type="ECO:0000313" key="1">
    <source>
        <dbReference type="EMBL" id="MEQ2295285.1"/>
    </source>
</evidence>
<organism evidence="1 2">
    <name type="scientific">Ameca splendens</name>
    <dbReference type="NCBI Taxonomy" id="208324"/>
    <lineage>
        <taxon>Eukaryota</taxon>
        <taxon>Metazoa</taxon>
        <taxon>Chordata</taxon>
        <taxon>Craniata</taxon>
        <taxon>Vertebrata</taxon>
        <taxon>Euteleostomi</taxon>
        <taxon>Actinopterygii</taxon>
        <taxon>Neopterygii</taxon>
        <taxon>Teleostei</taxon>
        <taxon>Neoteleostei</taxon>
        <taxon>Acanthomorphata</taxon>
        <taxon>Ovalentaria</taxon>
        <taxon>Atherinomorphae</taxon>
        <taxon>Cyprinodontiformes</taxon>
        <taxon>Goodeidae</taxon>
        <taxon>Ameca</taxon>
    </lineage>
</organism>
<keyword evidence="2" id="KW-1185">Reference proteome</keyword>
<evidence type="ECO:0000313" key="2">
    <source>
        <dbReference type="Proteomes" id="UP001469553"/>
    </source>
</evidence>
<dbReference type="Proteomes" id="UP001469553">
    <property type="component" value="Unassembled WGS sequence"/>
</dbReference>
<comment type="caution">
    <text evidence="1">The sequence shown here is derived from an EMBL/GenBank/DDBJ whole genome shotgun (WGS) entry which is preliminary data.</text>
</comment>
<name>A0ABV0YN75_9TELE</name>
<sequence>MGYIQILLMQVEPQMVKELSDALFRIWEKILGEDASSHKEHAPPSSGMHTSTWGPYKQLNNILSCCDDISANWTSLPQFFCLNFSVTLDQVLCGLITFVFTK</sequence>
<proteinExistence type="predicted"/>